<evidence type="ECO:0000313" key="2">
    <source>
        <dbReference type="Proteomes" id="UP000577707"/>
    </source>
</evidence>
<keyword evidence="2" id="KW-1185">Reference proteome</keyword>
<gene>
    <name evidence="1" type="ORF">FHS12_004691</name>
</gene>
<dbReference type="EMBL" id="JACHXG010000012">
    <property type="protein sequence ID" value="MBB3091716.1"/>
    <property type="molecule type" value="Genomic_DNA"/>
</dbReference>
<name>A0A7W5A8R8_9ACTN</name>
<dbReference type="AlphaFoldDB" id="A0A7W5A8R8"/>
<dbReference type="RefSeq" id="WP_183550448.1">
    <property type="nucleotide sequence ID" value="NZ_BMQT01000015.1"/>
</dbReference>
<dbReference type="Proteomes" id="UP000577707">
    <property type="component" value="Unassembled WGS sequence"/>
</dbReference>
<reference evidence="1 2" key="1">
    <citation type="submission" date="2020-08" db="EMBL/GenBank/DDBJ databases">
        <title>Genomic Encyclopedia of Type Strains, Phase III (KMG-III): the genomes of soil and plant-associated and newly described type strains.</title>
        <authorList>
            <person name="Whitman W."/>
        </authorList>
    </citation>
    <scope>NUCLEOTIDE SEQUENCE [LARGE SCALE GENOMIC DNA]</scope>
    <source>
        <strain evidence="1 2">CECT 3302</strain>
    </source>
</reference>
<accession>A0A7W5A8R8</accession>
<sequence>MAYEFGVDFESLITAASGLNDTIEALKKKDVEDFVPTSDMLGSDEVWSAVEEFKDRWEEGLNNLSEDVSNMAGTLGKVAGNYAELDSEGADLMKGALAAVRDFGGQSA</sequence>
<protein>
    <submittedName>
        <fullName evidence="1">Uncharacterized protein</fullName>
    </submittedName>
</protein>
<comment type="caution">
    <text evidence="1">The sequence shown here is derived from an EMBL/GenBank/DDBJ whole genome shotgun (WGS) entry which is preliminary data.</text>
</comment>
<evidence type="ECO:0000313" key="1">
    <source>
        <dbReference type="EMBL" id="MBB3091716.1"/>
    </source>
</evidence>
<proteinExistence type="predicted"/>
<organism evidence="1 2">
    <name type="scientific">Nocardioides albus</name>
    <dbReference type="NCBI Taxonomy" id="1841"/>
    <lineage>
        <taxon>Bacteria</taxon>
        <taxon>Bacillati</taxon>
        <taxon>Actinomycetota</taxon>
        <taxon>Actinomycetes</taxon>
        <taxon>Propionibacteriales</taxon>
        <taxon>Nocardioidaceae</taxon>
        <taxon>Nocardioides</taxon>
    </lineage>
</organism>